<dbReference type="EMBL" id="WTYO01000004">
    <property type="protein sequence ID" value="MXO69280.1"/>
    <property type="molecule type" value="Genomic_DNA"/>
</dbReference>
<name>A0ABW9UXD8_9SPHN</name>
<evidence type="ECO:0000256" key="2">
    <source>
        <dbReference type="ARBA" id="ARBA00022692"/>
    </source>
</evidence>
<accession>A0ABW9UXD8</accession>
<feature type="transmembrane region" description="Helical" evidence="5">
    <location>
        <begin position="39"/>
        <end position="60"/>
    </location>
</feature>
<evidence type="ECO:0000256" key="1">
    <source>
        <dbReference type="ARBA" id="ARBA00004141"/>
    </source>
</evidence>
<evidence type="ECO:0000313" key="6">
    <source>
        <dbReference type="EMBL" id="MXO69280.1"/>
    </source>
</evidence>
<keyword evidence="2 5" id="KW-0812">Transmembrane</keyword>
<organism evidence="6 7">
    <name type="scientific">Pelagerythrobacter marinus</name>
    <dbReference type="NCBI Taxonomy" id="538382"/>
    <lineage>
        <taxon>Bacteria</taxon>
        <taxon>Pseudomonadati</taxon>
        <taxon>Pseudomonadota</taxon>
        <taxon>Alphaproteobacteria</taxon>
        <taxon>Sphingomonadales</taxon>
        <taxon>Erythrobacteraceae</taxon>
        <taxon>Pelagerythrobacter</taxon>
    </lineage>
</organism>
<reference evidence="6 7" key="1">
    <citation type="submission" date="2019-12" db="EMBL/GenBank/DDBJ databases">
        <title>Genomic-based taxomic classification of the family Erythrobacteraceae.</title>
        <authorList>
            <person name="Xu L."/>
        </authorList>
    </citation>
    <scope>NUCLEOTIDE SEQUENCE [LARGE SCALE GENOMIC DNA]</scope>
    <source>
        <strain evidence="6 7">H32</strain>
    </source>
</reference>
<evidence type="ECO:0000256" key="5">
    <source>
        <dbReference type="SAM" id="Phobius"/>
    </source>
</evidence>
<keyword evidence="3 5" id="KW-1133">Transmembrane helix</keyword>
<dbReference type="Proteomes" id="UP000444401">
    <property type="component" value="Unassembled WGS sequence"/>
</dbReference>
<evidence type="ECO:0000256" key="4">
    <source>
        <dbReference type="ARBA" id="ARBA00023136"/>
    </source>
</evidence>
<protein>
    <submittedName>
        <fullName evidence="6">DoxX family protein</fullName>
    </submittedName>
</protein>
<dbReference type="PANTHER" id="PTHR36974">
    <property type="entry name" value="MEMBRANE PROTEIN-RELATED"/>
    <property type="match status" value="1"/>
</dbReference>
<evidence type="ECO:0000256" key="3">
    <source>
        <dbReference type="ARBA" id="ARBA00022989"/>
    </source>
</evidence>
<gene>
    <name evidence="6" type="ORF">GRI72_10630</name>
</gene>
<evidence type="ECO:0000313" key="7">
    <source>
        <dbReference type="Proteomes" id="UP000444401"/>
    </source>
</evidence>
<sequence length="139" mass="14918">MRYGMAGAFLFTGFDHFLSLETRYLPMIPPYLGPFGRELVIASGVAELAGAIGLLLPRAAWSRLRLPDMRPVAGVGLALLLSVTVLANAHVAEAGLEVQGLSAGQTYAAIRPLLQPIFILWALVCSEAIFPPRRSARTS</sequence>
<keyword evidence="4 5" id="KW-0472">Membrane</keyword>
<feature type="transmembrane region" description="Helical" evidence="5">
    <location>
        <begin position="72"/>
        <end position="92"/>
    </location>
</feature>
<comment type="subcellular location">
    <subcellularLocation>
        <location evidence="1">Membrane</location>
        <topology evidence="1">Multi-pass membrane protein</topology>
    </subcellularLocation>
</comment>
<feature type="transmembrane region" description="Helical" evidence="5">
    <location>
        <begin position="112"/>
        <end position="130"/>
    </location>
</feature>
<dbReference type="PANTHER" id="PTHR36974:SF1">
    <property type="entry name" value="DOXX FAMILY MEMBRANE PROTEIN"/>
    <property type="match status" value="1"/>
</dbReference>
<keyword evidence="7" id="KW-1185">Reference proteome</keyword>
<proteinExistence type="predicted"/>
<dbReference type="InterPro" id="IPR032808">
    <property type="entry name" value="DoxX"/>
</dbReference>
<comment type="caution">
    <text evidence="6">The sequence shown here is derived from an EMBL/GenBank/DDBJ whole genome shotgun (WGS) entry which is preliminary data.</text>
</comment>
<dbReference type="Pfam" id="PF13564">
    <property type="entry name" value="DoxX_2"/>
    <property type="match status" value="1"/>
</dbReference>